<reference evidence="1 2" key="1">
    <citation type="journal article" date="2009" name="Appl. Environ. Microbiol.">
        <title>Genomic characterization of the intron-containing T7-like phage phiL7 of Xanthomonas campestris.</title>
        <authorList>
            <person name="Lee C.N."/>
            <person name="Lin J.W."/>
            <person name="Weng S.F."/>
            <person name="Tseng Y.H."/>
        </authorList>
    </citation>
    <scope>NUCLEOTIDE SEQUENCE</scope>
</reference>
<dbReference type="GeneID" id="7943877"/>
<dbReference type="OrthoDB" id="19334at10239"/>
<proteinExistence type="predicted"/>
<name>C4ML53_9CAUD</name>
<evidence type="ECO:0000313" key="1">
    <source>
        <dbReference type="EMBL" id="ACE75793.1"/>
    </source>
</evidence>
<protein>
    <submittedName>
        <fullName evidence="1">p53</fullName>
    </submittedName>
</protein>
<keyword evidence="2" id="KW-1185">Reference proteome</keyword>
<organism evidence="1 2">
    <name type="scientific">Xanthomonas phage phiL7</name>
    <dbReference type="NCBI Taxonomy" id="538979"/>
    <lineage>
        <taxon>Viruses</taxon>
        <taxon>Duplodnaviria</taxon>
        <taxon>Heunggongvirae</taxon>
        <taxon>Uroviricota</taxon>
        <taxon>Caudoviricetes</taxon>
        <taxon>Eisenstarkvirus</taxon>
        <taxon>Eisenstarkvirus L7</taxon>
    </lineage>
</organism>
<dbReference type="KEGG" id="vg:7943877"/>
<evidence type="ECO:0000313" key="2">
    <source>
        <dbReference type="Proteomes" id="UP000001480"/>
    </source>
</evidence>
<dbReference type="EMBL" id="EU717894">
    <property type="protein sequence ID" value="ACE75793.1"/>
    <property type="molecule type" value="Genomic_DNA"/>
</dbReference>
<sequence length="123" mass="14430">MSLVGRASRWRQGGAVSTARDFALSPYVWYWDQLRRYWRAKRLAHKPGWVVLGWDYAEGGEGYHAYHRGVNFGMDDRTGRFPDRQSAQEYASWRNSPEARIHAEGYHFYVEHESMTSLSLLED</sequence>
<dbReference type="RefSeq" id="YP_002922667.1">
    <property type="nucleotide sequence ID" value="NC_012742.1"/>
</dbReference>
<dbReference type="Proteomes" id="UP000001480">
    <property type="component" value="Segment"/>
</dbReference>
<accession>C4ML53</accession>